<evidence type="ECO:0000313" key="2">
    <source>
        <dbReference type="Proteomes" id="UP000034202"/>
    </source>
</evidence>
<gene>
    <name evidence="1" type="ORF">UX55_C0014G0008</name>
</gene>
<reference evidence="1 2" key="1">
    <citation type="journal article" date="2015" name="Nature">
        <title>rRNA introns, odd ribosomes, and small enigmatic genomes across a large radiation of phyla.</title>
        <authorList>
            <person name="Brown C.T."/>
            <person name="Hug L.A."/>
            <person name="Thomas B.C."/>
            <person name="Sharon I."/>
            <person name="Castelle C.J."/>
            <person name="Singh A."/>
            <person name="Wilkins M.J."/>
            <person name="Williams K.H."/>
            <person name="Banfield J.F."/>
        </authorList>
    </citation>
    <scope>NUCLEOTIDE SEQUENCE [LARGE SCALE GENOMIC DNA]</scope>
</reference>
<organism evidence="1 2">
    <name type="scientific">Candidatus Azambacteria bacterium GW2011_GWE2_46_45</name>
    <dbReference type="NCBI Taxonomy" id="1618625"/>
    <lineage>
        <taxon>Bacteria</taxon>
        <taxon>Candidatus Azamiibacteriota</taxon>
    </lineage>
</organism>
<name>A0A0G1SDF9_9BACT</name>
<sequence length="87" mass="10151">CAALWECRFCTGSQVYVSRHIQLRTRIRSPDADIARRSDNEGGRCRIINLKFLQRRRRPYADVAGNYHPARRRGYGRVINAYIAGQR</sequence>
<dbReference type="EMBL" id="LCMQ01000014">
    <property type="protein sequence ID" value="KKU40118.1"/>
    <property type="molecule type" value="Genomic_DNA"/>
</dbReference>
<evidence type="ECO:0000313" key="1">
    <source>
        <dbReference type="EMBL" id="KKU40118.1"/>
    </source>
</evidence>
<dbReference type="Proteomes" id="UP000034202">
    <property type="component" value="Unassembled WGS sequence"/>
</dbReference>
<feature type="non-terminal residue" evidence="1">
    <location>
        <position position="1"/>
    </location>
</feature>
<proteinExistence type="predicted"/>
<protein>
    <submittedName>
        <fullName evidence="1">Uncharacterized protein</fullName>
    </submittedName>
</protein>
<accession>A0A0G1SDF9</accession>
<comment type="caution">
    <text evidence="1">The sequence shown here is derived from an EMBL/GenBank/DDBJ whole genome shotgun (WGS) entry which is preliminary data.</text>
</comment>
<dbReference type="AlphaFoldDB" id="A0A0G1SDF9"/>